<protein>
    <recommendedName>
        <fullName evidence="4">long-chain-fatty-acid--CoA ligase</fullName>
        <ecNumber evidence="4">6.2.1.3</ecNumber>
    </recommendedName>
</protein>
<evidence type="ECO:0000256" key="5">
    <source>
        <dbReference type="SAM" id="MobiDB-lite"/>
    </source>
</evidence>
<dbReference type="Gene3D" id="3.40.50.12780">
    <property type="entry name" value="N-terminal domain of ligase-like"/>
    <property type="match status" value="2"/>
</dbReference>
<dbReference type="KEGG" id="aplc:110987625"/>
<dbReference type="InterPro" id="IPR000873">
    <property type="entry name" value="AMP-dep_synth/lig_dom"/>
</dbReference>
<dbReference type="EC" id="6.2.1.3" evidence="4"/>
<name>A0A8B7ZRX3_ACAPL</name>
<keyword evidence="3" id="KW-0443">Lipid metabolism</keyword>
<dbReference type="GO" id="GO:0005783">
    <property type="term" value="C:endoplasmic reticulum"/>
    <property type="evidence" value="ECO:0007669"/>
    <property type="project" value="TreeGrafter"/>
</dbReference>
<dbReference type="PANTHER" id="PTHR43272">
    <property type="entry name" value="LONG-CHAIN-FATTY-ACID--COA LIGASE"/>
    <property type="match status" value="1"/>
</dbReference>
<dbReference type="PANTHER" id="PTHR43272:SF32">
    <property type="entry name" value="AMP-DEPENDENT SYNTHETASE_LIGASE DOMAIN-CONTAINING PROTEIN"/>
    <property type="match status" value="1"/>
</dbReference>
<dbReference type="PROSITE" id="PS00455">
    <property type="entry name" value="AMP_BINDING"/>
    <property type="match status" value="1"/>
</dbReference>
<evidence type="ECO:0000256" key="2">
    <source>
        <dbReference type="ARBA" id="ARBA00022832"/>
    </source>
</evidence>
<dbReference type="GeneID" id="110987625"/>
<dbReference type="Proteomes" id="UP000694845">
    <property type="component" value="Unplaced"/>
</dbReference>
<dbReference type="RefSeq" id="XP_022106196.1">
    <property type="nucleotide sequence ID" value="XM_022250504.1"/>
</dbReference>
<dbReference type="GO" id="GO:0016020">
    <property type="term" value="C:membrane"/>
    <property type="evidence" value="ECO:0007669"/>
    <property type="project" value="TreeGrafter"/>
</dbReference>
<sequence>MLKTSHVMAETDRNAEVPYDPNDTLNSSVISGDVTLPNENDVLSPENSMMANGGVPGCTVDEGKADATETSQDALVTATNDPADLEDVQPLLPASYKEGEIAPTEALWTCRADGATKVRLNDDNKDIPVETVHTALIRAVKNYPNCIALAIKRNGEWVKWNYAEYYKDVRRAAKSFLKLGLERYHGVGIIGFNSPEWFISDLGAMFAGGFGTGIYTTNSAEACQYVADNCQASIIVVENKTHLNKILKVWDKLPHLKAVVQYTGKLEEKMDNVYTWPEFMDIGKDVADSDLDDIIDSQAPNHCCSLIYTSGTTGNSKGVMISHDGFLWQAKGCAKAAHLKQGCEIVVSYLPLSHVAAQLFDIYIPLVTSGAVYFAQPDALKGTLVNTLREVRPTGFIGVPRVWEKIQEKLKSIGANNSGLKKKISDWAKDIGLRGNIALEKRALEYNQLSWWQYIWGAIRRPLPWGWTLANLMVFKKVRHALGLDRCFLTFSAGAPIATDTLNYFLSLNIPIYDIYGMSESSGPHTISVPDCYKMGSAGHCLKGAKTKIHEPDQDGIGEVCYHGRHVFMGYLNMEEKTKETTDEEGWLHSGDLGYVDDKGFLYITGRIKELIITAGGENVPPVPIEDTILNETPILNNCMVIGDRRKFLSLLVTFKVEMDEETQEPTEELNAEALSICEKLGSTAKTVSEAEADEKIQQSIQKGVDAYNKQATSRAQMVQKWKVVKKDFTVAGGELGPTLKLKRPVVTKQYAELIDSFYE</sequence>
<gene>
    <name evidence="8" type="primary">LOC110987625</name>
</gene>
<accession>A0A8B7ZRX3</accession>
<dbReference type="Pfam" id="PF00501">
    <property type="entry name" value="AMP-binding"/>
    <property type="match status" value="1"/>
</dbReference>
<proteinExistence type="predicted"/>
<dbReference type="Pfam" id="PF23562">
    <property type="entry name" value="AMP-binding_C_3"/>
    <property type="match status" value="1"/>
</dbReference>
<dbReference type="AlphaFoldDB" id="A0A8B7ZRX3"/>
<evidence type="ECO:0000256" key="1">
    <source>
        <dbReference type="ARBA" id="ARBA00022598"/>
    </source>
</evidence>
<evidence type="ECO:0000259" key="6">
    <source>
        <dbReference type="Pfam" id="PF00501"/>
    </source>
</evidence>
<dbReference type="OrthoDB" id="3633556at2759"/>
<keyword evidence="1" id="KW-0436">Ligase</keyword>
<dbReference type="SUPFAM" id="SSF56801">
    <property type="entry name" value="Acetyl-CoA synthetase-like"/>
    <property type="match status" value="1"/>
</dbReference>
<feature type="region of interest" description="Disordered" evidence="5">
    <location>
        <begin position="1"/>
        <end position="22"/>
    </location>
</feature>
<feature type="domain" description="AMP-dependent synthetase/ligase" evidence="6">
    <location>
        <begin position="138"/>
        <end position="572"/>
    </location>
</feature>
<organism evidence="7 8">
    <name type="scientific">Acanthaster planci</name>
    <name type="common">Crown-of-thorns starfish</name>
    <dbReference type="NCBI Taxonomy" id="133434"/>
    <lineage>
        <taxon>Eukaryota</taxon>
        <taxon>Metazoa</taxon>
        <taxon>Echinodermata</taxon>
        <taxon>Eleutherozoa</taxon>
        <taxon>Asterozoa</taxon>
        <taxon>Asteroidea</taxon>
        <taxon>Valvatacea</taxon>
        <taxon>Valvatida</taxon>
        <taxon>Acanthasteridae</taxon>
        <taxon>Acanthaster</taxon>
    </lineage>
</organism>
<evidence type="ECO:0000313" key="7">
    <source>
        <dbReference type="Proteomes" id="UP000694845"/>
    </source>
</evidence>
<evidence type="ECO:0000313" key="8">
    <source>
        <dbReference type="RefSeq" id="XP_022106196.1"/>
    </source>
</evidence>
<reference evidence="8" key="1">
    <citation type="submission" date="2025-08" db="UniProtKB">
        <authorList>
            <consortium name="RefSeq"/>
        </authorList>
    </citation>
    <scope>IDENTIFICATION</scope>
</reference>
<dbReference type="GO" id="GO:0004467">
    <property type="term" value="F:long-chain fatty acid-CoA ligase activity"/>
    <property type="evidence" value="ECO:0007669"/>
    <property type="project" value="UniProtKB-EC"/>
</dbReference>
<evidence type="ECO:0000256" key="4">
    <source>
        <dbReference type="ARBA" id="ARBA00026121"/>
    </source>
</evidence>
<evidence type="ECO:0000256" key="3">
    <source>
        <dbReference type="ARBA" id="ARBA00023098"/>
    </source>
</evidence>
<dbReference type="InterPro" id="IPR020845">
    <property type="entry name" value="AMP-binding_CS"/>
</dbReference>
<keyword evidence="2" id="KW-0276">Fatty acid metabolism</keyword>
<keyword evidence="7" id="KW-1185">Reference proteome</keyword>
<dbReference type="InterPro" id="IPR042099">
    <property type="entry name" value="ANL_N_sf"/>
</dbReference>